<dbReference type="Proteomes" id="UP000095553">
    <property type="component" value="Unassembled WGS sequence"/>
</dbReference>
<dbReference type="EMBL" id="CYXY01000007">
    <property type="protein sequence ID" value="CUM92486.1"/>
    <property type="molecule type" value="Genomic_DNA"/>
</dbReference>
<evidence type="ECO:0000313" key="1">
    <source>
        <dbReference type="EMBL" id="CUM92486.1"/>
    </source>
</evidence>
<dbReference type="RefSeq" id="WP_055072770.1">
    <property type="nucleotide sequence ID" value="NZ_CYXY01000007.1"/>
</dbReference>
<accession>A0A173SR98</accession>
<name>A0A173SR98_ANAHA</name>
<protein>
    <submittedName>
        <fullName evidence="1">Uncharacterized protein</fullName>
    </submittedName>
</protein>
<evidence type="ECO:0000313" key="2">
    <source>
        <dbReference type="Proteomes" id="UP000095553"/>
    </source>
</evidence>
<reference evidence="1 2" key="1">
    <citation type="submission" date="2015-09" db="EMBL/GenBank/DDBJ databases">
        <authorList>
            <consortium name="Pathogen Informatics"/>
        </authorList>
    </citation>
    <scope>NUCLEOTIDE SEQUENCE [LARGE SCALE GENOMIC DNA]</scope>
    <source>
        <strain evidence="1 2">2789STDY5834959</strain>
    </source>
</reference>
<dbReference type="InterPro" id="IPR043752">
    <property type="entry name" value="DUF5697"/>
</dbReference>
<dbReference type="AlphaFoldDB" id="A0A173SR98"/>
<organism evidence="1 2">
    <name type="scientific">Anaerostipes hadrus</name>
    <dbReference type="NCBI Taxonomy" id="649756"/>
    <lineage>
        <taxon>Bacteria</taxon>
        <taxon>Bacillati</taxon>
        <taxon>Bacillota</taxon>
        <taxon>Clostridia</taxon>
        <taxon>Lachnospirales</taxon>
        <taxon>Lachnospiraceae</taxon>
        <taxon>Anaerostipes</taxon>
    </lineage>
</organism>
<dbReference type="Pfam" id="PF18954">
    <property type="entry name" value="DUF5697"/>
    <property type="match status" value="1"/>
</dbReference>
<proteinExistence type="predicted"/>
<sequence length="225" mass="25995">MMKQRDFKISPSRGLKIQETISNELIGRYRQLLMSQLYSWFDEGDGNVVYRAVTKLLKKGVFTIVPDPKDQGRELIKAAFYSQVLDKEMLAAFWALIFLRNIKANDDVALVTHYPDKGDTCAKISAFFEDSDVETQILYCKQGFENRDYAAIQFNEPDEEEYLPDRFVIIENEEQIPHIRFSNIVAYLMVEEDGTVSVASDIRKRTDNNKKVKINEASIDAENEE</sequence>
<gene>
    <name evidence="1" type="ORF">ERS852571_01415</name>
</gene>